<protein>
    <submittedName>
        <fullName evidence="1">Alpha/beta-hydrolase</fullName>
    </submittedName>
</protein>
<comment type="caution">
    <text evidence="1">The sequence shown here is derived from an EMBL/GenBank/DDBJ whole genome shotgun (WGS) entry which is preliminary data.</text>
</comment>
<evidence type="ECO:0000313" key="1">
    <source>
        <dbReference type="EMBL" id="KAF2622763.1"/>
    </source>
</evidence>
<keyword evidence="2" id="KW-1185">Reference proteome</keyword>
<dbReference type="Proteomes" id="UP000799754">
    <property type="component" value="Unassembled WGS sequence"/>
</dbReference>
<reference evidence="1" key="1">
    <citation type="journal article" date="2020" name="Stud. Mycol.">
        <title>101 Dothideomycetes genomes: a test case for predicting lifestyles and emergence of pathogens.</title>
        <authorList>
            <person name="Haridas S."/>
            <person name="Albert R."/>
            <person name="Binder M."/>
            <person name="Bloem J."/>
            <person name="Labutti K."/>
            <person name="Salamov A."/>
            <person name="Andreopoulos B."/>
            <person name="Baker S."/>
            <person name="Barry K."/>
            <person name="Bills G."/>
            <person name="Bluhm B."/>
            <person name="Cannon C."/>
            <person name="Castanera R."/>
            <person name="Culley D."/>
            <person name="Daum C."/>
            <person name="Ezra D."/>
            <person name="Gonzalez J."/>
            <person name="Henrissat B."/>
            <person name="Kuo A."/>
            <person name="Liang C."/>
            <person name="Lipzen A."/>
            <person name="Lutzoni F."/>
            <person name="Magnuson J."/>
            <person name="Mondo S."/>
            <person name="Nolan M."/>
            <person name="Ohm R."/>
            <person name="Pangilinan J."/>
            <person name="Park H.-J."/>
            <person name="Ramirez L."/>
            <person name="Alfaro M."/>
            <person name="Sun H."/>
            <person name="Tritt A."/>
            <person name="Yoshinaga Y."/>
            <person name="Zwiers L.-H."/>
            <person name="Turgeon B."/>
            <person name="Goodwin S."/>
            <person name="Spatafora J."/>
            <person name="Crous P."/>
            <person name="Grigoriev I."/>
        </authorList>
    </citation>
    <scope>NUCLEOTIDE SEQUENCE</scope>
    <source>
        <strain evidence="1">CBS 525.71</strain>
    </source>
</reference>
<evidence type="ECO:0000313" key="2">
    <source>
        <dbReference type="Proteomes" id="UP000799754"/>
    </source>
</evidence>
<gene>
    <name evidence="1" type="ORF">BU25DRAFT_415014</name>
</gene>
<organism evidence="1 2">
    <name type="scientific">Macroventuria anomochaeta</name>
    <dbReference type="NCBI Taxonomy" id="301207"/>
    <lineage>
        <taxon>Eukaryota</taxon>
        <taxon>Fungi</taxon>
        <taxon>Dikarya</taxon>
        <taxon>Ascomycota</taxon>
        <taxon>Pezizomycotina</taxon>
        <taxon>Dothideomycetes</taxon>
        <taxon>Pleosporomycetidae</taxon>
        <taxon>Pleosporales</taxon>
        <taxon>Pleosporineae</taxon>
        <taxon>Didymellaceae</taxon>
        <taxon>Macroventuria</taxon>
    </lineage>
</organism>
<sequence length="339" mass="36899">MSKHLVLPRPGSVFEPKEPISGPSEEAFTSTFGALLPPAKFLHTPIGKAAYYNFPPASPTPSTPSQTPGTPKRVLLIHGVQTPALGMLPLTSALRSQFPSTEFVLLDLWGHGLSDTPHLPHEGKLFHGLIDGLLEHLGWKGHEGVSIVGFSFGAVLTMGYLAGTYGKKGGEKGKSVGSFVLVAPAGLLRKSWFNDEQRRWLSKECEEGDERKAAEWVVSVLEGGELKVPDDWRERVGNGEVVAEAVKDWQMKQHAGHPASVVGIFRDGEVTDNDELFVKARETGVRSLVVLGGDDEMSTEKEIKEFGFDVKVVPQAGHGVVRDKAGEVAEHIGEFWRRL</sequence>
<accession>A0ACB6RNR2</accession>
<name>A0ACB6RNR2_9PLEO</name>
<dbReference type="EMBL" id="MU006742">
    <property type="protein sequence ID" value="KAF2622763.1"/>
    <property type="molecule type" value="Genomic_DNA"/>
</dbReference>
<proteinExistence type="predicted"/>